<dbReference type="Pfam" id="PF18175">
    <property type="entry name" value="HU-CCDC81_bac_2"/>
    <property type="match status" value="1"/>
</dbReference>
<comment type="caution">
    <text evidence="3">The sequence shown here is derived from an EMBL/GenBank/DDBJ whole genome shotgun (WGS) entry which is preliminary data.</text>
</comment>
<dbReference type="Pfam" id="PF18174">
    <property type="entry name" value="HU-CCDC81_bac_1"/>
    <property type="match status" value="1"/>
</dbReference>
<dbReference type="RefSeq" id="WP_106136019.1">
    <property type="nucleotide sequence ID" value="NZ_PVTE01000001.1"/>
</dbReference>
<dbReference type="AlphaFoldDB" id="A0A2T0TNQ8"/>
<protein>
    <submittedName>
        <fullName evidence="3">Sporulation related protein</fullName>
    </submittedName>
</protein>
<accession>A0A2T0TNQ8</accession>
<dbReference type="OrthoDB" id="653949at2"/>
<dbReference type="InterPro" id="IPR041268">
    <property type="entry name" value="HU-CCDC81_bac_2"/>
</dbReference>
<dbReference type="GO" id="GO:0042834">
    <property type="term" value="F:peptidoglycan binding"/>
    <property type="evidence" value="ECO:0007669"/>
    <property type="project" value="InterPro"/>
</dbReference>
<keyword evidence="4" id="KW-1185">Reference proteome</keyword>
<keyword evidence="1" id="KW-1133">Transmembrane helix</keyword>
<evidence type="ECO:0000313" key="3">
    <source>
        <dbReference type="EMBL" id="PRY47283.1"/>
    </source>
</evidence>
<dbReference type="PROSITE" id="PS51724">
    <property type="entry name" value="SPOR"/>
    <property type="match status" value="1"/>
</dbReference>
<dbReference type="InterPro" id="IPR040495">
    <property type="entry name" value="HU-CCDC81_bac_1"/>
</dbReference>
<dbReference type="Pfam" id="PF05036">
    <property type="entry name" value="SPOR"/>
    <property type="match status" value="1"/>
</dbReference>
<feature type="transmembrane region" description="Helical" evidence="1">
    <location>
        <begin position="181"/>
        <end position="202"/>
    </location>
</feature>
<dbReference type="Gene3D" id="3.30.70.1070">
    <property type="entry name" value="Sporulation related repeat"/>
    <property type="match status" value="1"/>
</dbReference>
<dbReference type="InterPro" id="IPR036680">
    <property type="entry name" value="SPOR-like_sf"/>
</dbReference>
<organism evidence="3 4">
    <name type="scientific">Spirosoma oryzae</name>
    <dbReference type="NCBI Taxonomy" id="1469603"/>
    <lineage>
        <taxon>Bacteria</taxon>
        <taxon>Pseudomonadati</taxon>
        <taxon>Bacteroidota</taxon>
        <taxon>Cytophagia</taxon>
        <taxon>Cytophagales</taxon>
        <taxon>Cytophagaceae</taxon>
        <taxon>Spirosoma</taxon>
    </lineage>
</organism>
<dbReference type="EMBL" id="PVTE01000001">
    <property type="protein sequence ID" value="PRY47283.1"/>
    <property type="molecule type" value="Genomic_DNA"/>
</dbReference>
<feature type="domain" description="SPOR" evidence="2">
    <location>
        <begin position="303"/>
        <end position="382"/>
    </location>
</feature>
<sequence length="382" mass="41562">MATVTDYLKKLLYQYDCVVVPELGAFLTHYQPASFSESTGLFLPPRKRVAFNEALRLDDGILANYIMLHEPVSREGAQRLISQFVQALHQTIGSSDRFDLDGIGSFTTNEEGRLQFEPSLRHNFFGEAYGLGELPVQLINRQPVQERVLEAVPMPVTALGPVRVRDEADAVLTPLRRSTPYWRIAASLLLIGSLGAVSYFTVIEPGAPLRSGLDPASLFRFPATTTVTSVAAPTPVYVATAAETTPAEPVVAPVPVAAPAPVSATRPAVATTSTVKPAASEVVTPTAIVAAPKLAPKRIIRSADDDDSFTIIAGSFASKRNALRLRRRLVKAGYTEAYVIPPYTRKQLYKVAAAGFDDRQEALDNIDMVSRLARTSPWIFTH</sequence>
<gene>
    <name evidence="3" type="ORF">CLV58_101351</name>
</gene>
<keyword evidence="1" id="KW-0812">Transmembrane</keyword>
<reference evidence="3 4" key="1">
    <citation type="submission" date="2018-03" db="EMBL/GenBank/DDBJ databases">
        <title>Genomic Encyclopedia of Archaeal and Bacterial Type Strains, Phase II (KMG-II): from individual species to whole genera.</title>
        <authorList>
            <person name="Goeker M."/>
        </authorList>
    </citation>
    <scope>NUCLEOTIDE SEQUENCE [LARGE SCALE GENOMIC DNA]</scope>
    <source>
        <strain evidence="3 4">DSM 28354</strain>
    </source>
</reference>
<keyword evidence="1" id="KW-0472">Membrane</keyword>
<dbReference type="Proteomes" id="UP000238375">
    <property type="component" value="Unassembled WGS sequence"/>
</dbReference>
<dbReference type="InterPro" id="IPR007730">
    <property type="entry name" value="SPOR-like_dom"/>
</dbReference>
<proteinExistence type="predicted"/>
<evidence type="ECO:0000259" key="2">
    <source>
        <dbReference type="PROSITE" id="PS51724"/>
    </source>
</evidence>
<evidence type="ECO:0000313" key="4">
    <source>
        <dbReference type="Proteomes" id="UP000238375"/>
    </source>
</evidence>
<name>A0A2T0TNQ8_9BACT</name>
<dbReference type="SUPFAM" id="SSF110997">
    <property type="entry name" value="Sporulation related repeat"/>
    <property type="match status" value="1"/>
</dbReference>
<evidence type="ECO:0000256" key="1">
    <source>
        <dbReference type="SAM" id="Phobius"/>
    </source>
</evidence>